<dbReference type="KEGG" id="chrm:FYK34_06235"/>
<protein>
    <submittedName>
        <fullName evidence="2">AAA family ATPase</fullName>
    </submittedName>
</protein>
<accession>A0A5C1DEH7</accession>
<dbReference type="Gene3D" id="3.40.50.300">
    <property type="entry name" value="P-loop containing nucleotide triphosphate hydrolases"/>
    <property type="match status" value="1"/>
</dbReference>
<dbReference type="EMBL" id="CP043473">
    <property type="protein sequence ID" value="QEL55191.1"/>
    <property type="molecule type" value="Genomic_DNA"/>
</dbReference>
<dbReference type="PANTHER" id="PTHR43581">
    <property type="entry name" value="ATP/GTP PHOSPHATASE"/>
    <property type="match status" value="1"/>
</dbReference>
<dbReference type="PANTHER" id="PTHR43581:SF2">
    <property type="entry name" value="EXCINUCLEASE ATPASE SUBUNIT"/>
    <property type="match status" value="1"/>
</dbReference>
<dbReference type="Pfam" id="PF13304">
    <property type="entry name" value="AAA_21"/>
    <property type="match status" value="1"/>
</dbReference>
<evidence type="ECO:0000259" key="1">
    <source>
        <dbReference type="Pfam" id="PF13304"/>
    </source>
</evidence>
<organism evidence="2 3">
    <name type="scientific">Chromobacterium paludis</name>
    <dbReference type="NCBI Taxonomy" id="2605945"/>
    <lineage>
        <taxon>Bacteria</taxon>
        <taxon>Pseudomonadati</taxon>
        <taxon>Pseudomonadota</taxon>
        <taxon>Betaproteobacteria</taxon>
        <taxon>Neisseriales</taxon>
        <taxon>Chromobacteriaceae</taxon>
        <taxon>Chromobacterium</taxon>
    </lineage>
</organism>
<proteinExistence type="predicted"/>
<evidence type="ECO:0000313" key="2">
    <source>
        <dbReference type="EMBL" id="QEL55191.1"/>
    </source>
</evidence>
<gene>
    <name evidence="2" type="ORF">FYK34_06235</name>
</gene>
<dbReference type="InterPro" id="IPR027417">
    <property type="entry name" value="P-loop_NTPase"/>
</dbReference>
<dbReference type="InterPro" id="IPR051396">
    <property type="entry name" value="Bact_Antivir_Def_Nuclease"/>
</dbReference>
<dbReference type="Proteomes" id="UP000322079">
    <property type="component" value="Chromosome"/>
</dbReference>
<dbReference type="SUPFAM" id="SSF52540">
    <property type="entry name" value="P-loop containing nucleoside triphosphate hydrolases"/>
    <property type="match status" value="1"/>
</dbReference>
<dbReference type="AlphaFoldDB" id="A0A5C1DEH7"/>
<name>A0A5C1DEH7_9NEIS</name>
<evidence type="ECO:0000313" key="3">
    <source>
        <dbReference type="Proteomes" id="UP000322079"/>
    </source>
</evidence>
<reference evidence="2 3" key="1">
    <citation type="submission" date="2019-08" db="EMBL/GenBank/DDBJ databases">
        <title>Chromobacterium paludis, a novel bacterium isolated from a Maryland marsh pond.</title>
        <authorList>
            <person name="Blackburn M.B."/>
            <person name="Gundersen-Rindal D.E."/>
        </authorList>
    </citation>
    <scope>NUCLEOTIDE SEQUENCE [LARGE SCALE GENOMIC DNA]</scope>
    <source>
        <strain evidence="3">IIBBL 257-1</strain>
    </source>
</reference>
<dbReference type="InterPro" id="IPR003959">
    <property type="entry name" value="ATPase_AAA_core"/>
</dbReference>
<sequence length="504" mass="56491">MTGSQLESFWGSLDVLDFVVIDGQRASIGEHAHLFPGYFSTDSMSLMLGENGSGKTRLLQNLAEILTAGASLGDQGHWATRDQHGRVQMRDAKEPPPSLGVVYYTPLHFQRSIRSHRNFVNASKLKAASLKQSMLTNFSAVAQSLGVSTELMASLSYQQSIFERLVIPTLLEMKGNILDDSMNVDLQEYAEYRKQGPSSGKESRTKAFSQHLQWWIESTLDQRHGPLYRIAALATLEELSREQKHRLIVTMAILDKLELANFEYYSSINSSEFTDAIENFNRALNSSLSILTNRNNLPLQQFSDTAEVQFVVDGVMLLQEIEGSGSSFKLSWSNLSSGLLSLVDQFARLEVSLSRLASRNLRSVLILIDEGDSYLHLDWQRQYVEKLDQFLSSAKNRFGFNEIQTILATHSPIISGDFPSALIQRIGSEMDQDIKTFANSLDALVLDAFGTPSIGSKAAREVVRLRTRFLQGILTDEDHYLISEIGDERLQRAVLAQRDTLNDH</sequence>
<keyword evidence="3" id="KW-1185">Reference proteome</keyword>
<feature type="domain" description="ATPase AAA-type core" evidence="1">
    <location>
        <begin position="303"/>
        <end position="414"/>
    </location>
</feature>